<gene>
    <name evidence="6" type="ORF">MCOR_38605</name>
</gene>
<feature type="domain" description="Homeobox" evidence="5">
    <location>
        <begin position="165"/>
        <end position="228"/>
    </location>
</feature>
<name>A0A6J8D9V9_MYTCO</name>
<dbReference type="InterPro" id="IPR001356">
    <property type="entry name" value="HD"/>
</dbReference>
<dbReference type="Proteomes" id="UP000507470">
    <property type="component" value="Unassembled WGS sequence"/>
</dbReference>
<feature type="DNA-binding region" description="Homeobox" evidence="4">
    <location>
        <begin position="167"/>
        <end position="229"/>
    </location>
</feature>
<dbReference type="InterPro" id="IPR008422">
    <property type="entry name" value="KN_HD"/>
</dbReference>
<dbReference type="Gene3D" id="1.10.10.60">
    <property type="entry name" value="Homeodomain-like"/>
    <property type="match status" value="1"/>
</dbReference>
<reference evidence="6 7" key="1">
    <citation type="submission" date="2020-06" db="EMBL/GenBank/DDBJ databases">
        <authorList>
            <person name="Li R."/>
            <person name="Bekaert M."/>
        </authorList>
    </citation>
    <scope>NUCLEOTIDE SEQUENCE [LARGE SCALE GENOMIC DNA]</scope>
    <source>
        <strain evidence="7">wild</strain>
    </source>
</reference>
<dbReference type="GO" id="GO:0006355">
    <property type="term" value="P:regulation of DNA-templated transcription"/>
    <property type="evidence" value="ECO:0007669"/>
    <property type="project" value="InterPro"/>
</dbReference>
<evidence type="ECO:0000256" key="3">
    <source>
        <dbReference type="ARBA" id="ARBA00023242"/>
    </source>
</evidence>
<dbReference type="Pfam" id="PF05920">
    <property type="entry name" value="Homeobox_KN"/>
    <property type="match status" value="1"/>
</dbReference>
<evidence type="ECO:0000313" key="6">
    <source>
        <dbReference type="EMBL" id="CAC5404865.1"/>
    </source>
</evidence>
<evidence type="ECO:0000313" key="7">
    <source>
        <dbReference type="Proteomes" id="UP000507470"/>
    </source>
</evidence>
<dbReference type="EMBL" id="CACVKT020007046">
    <property type="protein sequence ID" value="CAC5404865.1"/>
    <property type="molecule type" value="Genomic_DNA"/>
</dbReference>
<dbReference type="AlphaFoldDB" id="A0A6J8D9V9"/>
<sequence>MASLIQSDKSQEETNEGLYKLSAHPMFQDLQATLVTECFQASVPYTLCSDQSISGGSDPEPIVDQSFAAVQEAHLQSQFQTLSPNNPKVHELQNFYSTQCAEIETQRCDAIAKLKGQIFQDETQYQTELFEVHTFHDRQRMHLTSRVSSSLDLLKEAMPSGSMVSSSKPKSRQLNARAIEIMTHWFERNLDNPYPSEIEKERMADEGNVSLGQVKAWFANKRNRTNNTKPKRQKIQVEKKLLTICSEIAGDDGRTPKLYGDIIQKLSNIINRSTVFNAGTPILSHDIISAENLGYHNQDTAIFSHGLLVADSTISSSDDNSNGST</sequence>
<evidence type="ECO:0000259" key="5">
    <source>
        <dbReference type="PROSITE" id="PS50071"/>
    </source>
</evidence>
<evidence type="ECO:0000256" key="1">
    <source>
        <dbReference type="ARBA" id="ARBA00023125"/>
    </source>
</evidence>
<protein>
    <recommendedName>
        <fullName evidence="5">Homeobox domain-containing protein</fullName>
    </recommendedName>
</protein>
<dbReference type="GO" id="GO:0003677">
    <property type="term" value="F:DNA binding"/>
    <property type="evidence" value="ECO:0007669"/>
    <property type="project" value="UniProtKB-UniRule"/>
</dbReference>
<proteinExistence type="predicted"/>
<dbReference type="InterPro" id="IPR050224">
    <property type="entry name" value="TALE_homeobox"/>
</dbReference>
<evidence type="ECO:0000256" key="4">
    <source>
        <dbReference type="PROSITE-ProRule" id="PRU00108"/>
    </source>
</evidence>
<keyword evidence="1 4" id="KW-0238">DNA-binding</keyword>
<dbReference type="OrthoDB" id="4187154at2759"/>
<evidence type="ECO:0000256" key="2">
    <source>
        <dbReference type="ARBA" id="ARBA00023155"/>
    </source>
</evidence>
<dbReference type="InterPro" id="IPR009057">
    <property type="entry name" value="Homeodomain-like_sf"/>
</dbReference>
<keyword evidence="7" id="KW-1185">Reference proteome</keyword>
<dbReference type="PANTHER" id="PTHR11850">
    <property type="entry name" value="HOMEOBOX PROTEIN TRANSCRIPTION FACTORS"/>
    <property type="match status" value="1"/>
</dbReference>
<keyword evidence="3 4" id="KW-0539">Nucleus</keyword>
<comment type="subcellular location">
    <subcellularLocation>
        <location evidence="4">Nucleus</location>
    </subcellularLocation>
</comment>
<dbReference type="CDD" id="cd00086">
    <property type="entry name" value="homeodomain"/>
    <property type="match status" value="1"/>
</dbReference>
<dbReference type="GO" id="GO:0005634">
    <property type="term" value="C:nucleus"/>
    <property type="evidence" value="ECO:0007669"/>
    <property type="project" value="UniProtKB-SubCell"/>
</dbReference>
<dbReference type="PROSITE" id="PS50071">
    <property type="entry name" value="HOMEOBOX_2"/>
    <property type="match status" value="1"/>
</dbReference>
<dbReference type="SUPFAM" id="SSF46689">
    <property type="entry name" value="Homeodomain-like"/>
    <property type="match status" value="1"/>
</dbReference>
<keyword evidence="2 4" id="KW-0371">Homeobox</keyword>
<dbReference type="SMART" id="SM00389">
    <property type="entry name" value="HOX"/>
    <property type="match status" value="1"/>
</dbReference>
<accession>A0A6J8D9V9</accession>
<organism evidence="6 7">
    <name type="scientific">Mytilus coruscus</name>
    <name type="common">Sea mussel</name>
    <dbReference type="NCBI Taxonomy" id="42192"/>
    <lineage>
        <taxon>Eukaryota</taxon>
        <taxon>Metazoa</taxon>
        <taxon>Spiralia</taxon>
        <taxon>Lophotrochozoa</taxon>
        <taxon>Mollusca</taxon>
        <taxon>Bivalvia</taxon>
        <taxon>Autobranchia</taxon>
        <taxon>Pteriomorphia</taxon>
        <taxon>Mytilida</taxon>
        <taxon>Mytiloidea</taxon>
        <taxon>Mytilidae</taxon>
        <taxon>Mytilinae</taxon>
        <taxon>Mytilus</taxon>
    </lineage>
</organism>